<dbReference type="AlphaFoldDB" id="A0A3B0VVS0"/>
<accession>A0A3B0VVS0</accession>
<dbReference type="SUPFAM" id="SSF48452">
    <property type="entry name" value="TPR-like"/>
    <property type="match status" value="1"/>
</dbReference>
<dbReference type="EMBL" id="UOEW01000143">
    <property type="protein sequence ID" value="VAW36386.1"/>
    <property type="molecule type" value="Genomic_DNA"/>
</dbReference>
<dbReference type="InterPro" id="IPR011990">
    <property type="entry name" value="TPR-like_helical_dom_sf"/>
</dbReference>
<proteinExistence type="predicted"/>
<evidence type="ECO:0000313" key="1">
    <source>
        <dbReference type="EMBL" id="VAW36386.1"/>
    </source>
</evidence>
<sequence>MFYAQTKLKYMIYNKAMATFNRLYVIFWLILLLSLSACQLLPVRQEQPAAVKDTGIDAQINPPNQQDSVVETSALMNSAVLGLYNQANEFYNNSAFEQAIASLIRAFEIQPEASQVTQLLAEISLHKGDFKQAHYWAGIATKTAPSKGKVCEKSWRTLAIAAEKLGYYAQQAKALEQKNHCLVKLQKRF</sequence>
<organism evidence="1">
    <name type="scientific">hydrothermal vent metagenome</name>
    <dbReference type="NCBI Taxonomy" id="652676"/>
    <lineage>
        <taxon>unclassified sequences</taxon>
        <taxon>metagenomes</taxon>
        <taxon>ecological metagenomes</taxon>
    </lineage>
</organism>
<protein>
    <submittedName>
        <fullName evidence="1">Uncharacterized protein</fullName>
    </submittedName>
</protein>
<reference evidence="1" key="1">
    <citation type="submission" date="2018-06" db="EMBL/GenBank/DDBJ databases">
        <authorList>
            <person name="Zhirakovskaya E."/>
        </authorList>
    </citation>
    <scope>NUCLEOTIDE SEQUENCE</scope>
</reference>
<dbReference type="Gene3D" id="1.25.40.10">
    <property type="entry name" value="Tetratricopeptide repeat domain"/>
    <property type="match status" value="1"/>
</dbReference>
<gene>
    <name evidence="1" type="ORF">MNBD_GAMMA01-812</name>
</gene>
<name>A0A3B0VVS0_9ZZZZ</name>